<accession>A0AAD9A6C0</accession>
<evidence type="ECO:0000313" key="2">
    <source>
        <dbReference type="EMBL" id="KAK1840907.1"/>
    </source>
</evidence>
<keyword evidence="3" id="KW-1185">Reference proteome</keyword>
<name>A0AAD9A6C0_9PEZI</name>
<organism evidence="2 3">
    <name type="scientific">Colletotrichum chrysophilum</name>
    <dbReference type="NCBI Taxonomy" id="1836956"/>
    <lineage>
        <taxon>Eukaryota</taxon>
        <taxon>Fungi</taxon>
        <taxon>Dikarya</taxon>
        <taxon>Ascomycota</taxon>
        <taxon>Pezizomycotina</taxon>
        <taxon>Sordariomycetes</taxon>
        <taxon>Hypocreomycetidae</taxon>
        <taxon>Glomerellales</taxon>
        <taxon>Glomerellaceae</taxon>
        <taxon>Colletotrichum</taxon>
        <taxon>Colletotrichum gloeosporioides species complex</taxon>
    </lineage>
</organism>
<protein>
    <submittedName>
        <fullName evidence="2">Uncharacterized protein</fullName>
    </submittedName>
</protein>
<dbReference type="AlphaFoldDB" id="A0AAD9A6C0"/>
<comment type="caution">
    <text evidence="2">The sequence shown here is derived from an EMBL/GenBank/DDBJ whole genome shotgun (WGS) entry which is preliminary data.</text>
</comment>
<proteinExistence type="predicted"/>
<gene>
    <name evidence="2" type="ORF">CCHR01_16459</name>
</gene>
<feature type="compositionally biased region" description="Basic and acidic residues" evidence="1">
    <location>
        <begin position="44"/>
        <end position="53"/>
    </location>
</feature>
<sequence length="71" mass="7564">MIGDGRRGCATALLVPSTAWAGSQMGRYPSRTPGIRAGDGGNIEQKDDNRMEPAEVNQTLAVRPKNPTPAR</sequence>
<reference evidence="2" key="1">
    <citation type="submission" date="2023-01" db="EMBL/GenBank/DDBJ databases">
        <title>Colletotrichum chrysophilum M932 genome sequence.</title>
        <authorList>
            <person name="Baroncelli R."/>
        </authorList>
    </citation>
    <scope>NUCLEOTIDE SEQUENCE</scope>
    <source>
        <strain evidence="2">M932</strain>
    </source>
</reference>
<evidence type="ECO:0000256" key="1">
    <source>
        <dbReference type="SAM" id="MobiDB-lite"/>
    </source>
</evidence>
<feature type="region of interest" description="Disordered" evidence="1">
    <location>
        <begin position="22"/>
        <end position="71"/>
    </location>
</feature>
<dbReference type="EMBL" id="JAQOWY010000521">
    <property type="protein sequence ID" value="KAK1840907.1"/>
    <property type="molecule type" value="Genomic_DNA"/>
</dbReference>
<evidence type="ECO:0000313" key="3">
    <source>
        <dbReference type="Proteomes" id="UP001243330"/>
    </source>
</evidence>
<dbReference type="Proteomes" id="UP001243330">
    <property type="component" value="Unassembled WGS sequence"/>
</dbReference>